<evidence type="ECO:0008006" key="4">
    <source>
        <dbReference type="Google" id="ProtNLM"/>
    </source>
</evidence>
<reference evidence="2 3" key="1">
    <citation type="submission" date="2021-05" db="EMBL/GenBank/DDBJ databases">
        <title>Comparative genomic studies on the polysaccharide-degrading batcterial strains of the Flammeovirga genus.</title>
        <authorList>
            <person name="Zewei F."/>
            <person name="Zheng Z."/>
            <person name="Yu L."/>
            <person name="Ruyue G."/>
            <person name="Yanhong M."/>
            <person name="Yuanyuan C."/>
            <person name="Jingyan G."/>
            <person name="Wenjun H."/>
        </authorList>
    </citation>
    <scope>NUCLEOTIDE SEQUENCE [LARGE SCALE GENOMIC DNA]</scope>
    <source>
        <strain evidence="2 3">YS10</strain>
    </source>
</reference>
<dbReference type="SUPFAM" id="SSF52266">
    <property type="entry name" value="SGNH hydrolase"/>
    <property type="match status" value="2"/>
</dbReference>
<feature type="signal peptide" evidence="1">
    <location>
        <begin position="1"/>
        <end position="25"/>
    </location>
</feature>
<keyword evidence="3" id="KW-1185">Reference proteome</keyword>
<evidence type="ECO:0000256" key="1">
    <source>
        <dbReference type="SAM" id="SignalP"/>
    </source>
</evidence>
<accession>A0ABX8GSJ6</accession>
<evidence type="ECO:0000313" key="3">
    <source>
        <dbReference type="Proteomes" id="UP000682802"/>
    </source>
</evidence>
<dbReference type="EMBL" id="CP076128">
    <property type="protein sequence ID" value="QWG06394.1"/>
    <property type="molecule type" value="Genomic_DNA"/>
</dbReference>
<organism evidence="2 3">
    <name type="scientific">Flammeovirga kamogawensis</name>
    <dbReference type="NCBI Taxonomy" id="373891"/>
    <lineage>
        <taxon>Bacteria</taxon>
        <taxon>Pseudomonadati</taxon>
        <taxon>Bacteroidota</taxon>
        <taxon>Cytophagia</taxon>
        <taxon>Cytophagales</taxon>
        <taxon>Flammeovirgaceae</taxon>
        <taxon>Flammeovirga</taxon>
    </lineage>
</organism>
<dbReference type="Proteomes" id="UP000682802">
    <property type="component" value="Chromosome 1"/>
</dbReference>
<gene>
    <name evidence="2" type="ORF">KM029_13770</name>
</gene>
<evidence type="ECO:0000313" key="2">
    <source>
        <dbReference type="EMBL" id="QWG06394.1"/>
    </source>
</evidence>
<feature type="chain" id="PRO_5046130670" description="G-D-S-L family lipolytic protein" evidence="1">
    <location>
        <begin position="26"/>
        <end position="593"/>
    </location>
</feature>
<dbReference type="InterPro" id="IPR036514">
    <property type="entry name" value="SGNH_hydro_sf"/>
</dbReference>
<proteinExistence type="predicted"/>
<keyword evidence="1" id="KW-0732">Signal</keyword>
<sequence length="593" mass="62099">MTFNKYRSLLAAGAIALLSACTTEVDDFVTAGGSSSDGTPVDYTTYVALGNSLTAGVSDGAWLSSSQVNSYPQLIANSLQEAGLGAKDFKQPLISYSGAQYFGTPIVLTNQGPCFTCTQTVNPTSNIYSEHGGFHNMAVSGMKAIDVNDPTLATGLYGYFVSSAGSTVLKDALSMNPTFFSMWLGANDVLGFANSGGALGPNAITPQADFETAINSVLDSMGNRGAKGAILNVPDITEAALFNTTPNTLEKMLAANNMELTEDFLVLVNGYLASAFDPIIKAQVEVGRPTVTALITPSIPSAAGTINVVAAAVSTAPSIGKDPSVSAELAYTVIFLQLTSGGMTPTDAMTFLATEAGQTQIAQLVALGIDQSWATMTGTDEEVNTIINSSIESTTATLKAAGYYPVFSLESNQLPVYDAASPTMMRVPAEGTLVSLLALNKALLLGELILTGGDLDITKLKDYLPVIDTTKGTYEFLEKGDVDDVKTAIDGYNSYLKEEASSRDLAYVDTKSVMSEAHNGGIIIDGVTYTTTYLSGNLFSLDGAHLTQRGYAVIGNYTIQAINAKYGAKIPQIQQNDFPVVETTVVPTPAAAN</sequence>
<name>A0ABX8GSJ6_9BACT</name>
<protein>
    <recommendedName>
        <fullName evidence="4">G-D-S-L family lipolytic protein</fullName>
    </recommendedName>
</protein>
<dbReference type="PROSITE" id="PS51257">
    <property type="entry name" value="PROKAR_LIPOPROTEIN"/>
    <property type="match status" value="1"/>
</dbReference>
<dbReference type="RefSeq" id="WP_144073813.1">
    <property type="nucleotide sequence ID" value="NZ_CP076128.1"/>
</dbReference>
<dbReference type="Gene3D" id="3.40.50.1110">
    <property type="entry name" value="SGNH hydrolase"/>
    <property type="match status" value="2"/>
</dbReference>